<reference evidence="1" key="2">
    <citation type="journal article" date="2019" name="Gigascience">
        <title>High-quality Schistosoma haematobium genome achieved by single-molecule and long-range sequencing.</title>
        <authorList>
            <person name="Stroehlein A.J."/>
            <person name="Korhonen P.K."/>
            <person name="Chong T.M."/>
            <person name="Lim Y.L."/>
            <person name="Chan K.G."/>
            <person name="Webster B."/>
            <person name="Rollinson D."/>
            <person name="Brindley P.J."/>
            <person name="Gasser R.B."/>
            <person name="Young N.D."/>
        </authorList>
    </citation>
    <scope>NUCLEOTIDE SEQUENCE</scope>
</reference>
<gene>
    <name evidence="1" type="ORF">MS3_00006718</name>
    <name evidence="2" type="ORF">MS3_02546</name>
</gene>
<name>A0A094ZK43_SCHHA</name>
<reference evidence="1" key="3">
    <citation type="submission" date="2021-06" db="EMBL/GenBank/DDBJ databases">
        <title>Chromosome-level genome assembly for S. haematobium.</title>
        <authorList>
            <person name="Stroehlein A.J."/>
        </authorList>
    </citation>
    <scope>NUCLEOTIDE SEQUENCE</scope>
</reference>
<dbReference type="GeneID" id="24590219"/>
<organism evidence="2">
    <name type="scientific">Schistosoma haematobium</name>
    <name type="common">Blood fluke</name>
    <dbReference type="NCBI Taxonomy" id="6185"/>
    <lineage>
        <taxon>Eukaryota</taxon>
        <taxon>Metazoa</taxon>
        <taxon>Spiralia</taxon>
        <taxon>Lophotrochozoa</taxon>
        <taxon>Platyhelminthes</taxon>
        <taxon>Trematoda</taxon>
        <taxon>Digenea</taxon>
        <taxon>Strigeidida</taxon>
        <taxon>Schistosomatoidea</taxon>
        <taxon>Schistosomatidae</taxon>
        <taxon>Schistosoma</taxon>
    </lineage>
</organism>
<reference evidence="1" key="4">
    <citation type="journal article" date="2022" name="PLoS Pathog.">
        <title>Chromosome-level genome of Schistosoma haematobium underpins genome-wide explorations of molecular variation.</title>
        <authorList>
            <person name="Stroehlein A.J."/>
            <person name="Korhonen P.K."/>
            <person name="Lee V.V."/>
            <person name="Ralph S.A."/>
            <person name="Mentink-Kane M."/>
            <person name="You H."/>
            <person name="McManus D.P."/>
            <person name="Tchuente L.T."/>
            <person name="Stothard J.R."/>
            <person name="Kaur P."/>
            <person name="Dudchenko O."/>
            <person name="Aiden E.L."/>
            <person name="Yang B."/>
            <person name="Yang H."/>
            <person name="Emery A.M."/>
            <person name="Webster B.L."/>
            <person name="Brindley P.J."/>
            <person name="Rollinson D."/>
            <person name="Chang B.C.H."/>
            <person name="Gasser R.B."/>
            <person name="Young N.D."/>
        </authorList>
    </citation>
    <scope>NUCLEOTIDE SEQUENCE</scope>
</reference>
<dbReference type="EMBL" id="AMPZ03000004">
    <property type="protein sequence ID" value="KAH9585483.1"/>
    <property type="molecule type" value="Genomic_DNA"/>
</dbReference>
<evidence type="ECO:0000313" key="3">
    <source>
        <dbReference type="Proteomes" id="UP000471633"/>
    </source>
</evidence>
<sequence length="475" mass="54830">MIFSFVTEASQTMFRLLVPFRCKSQNVPKELNLLQKLRYPLYLSLSSGILYHSFKSPDKHTCPTLFENKDKQKEITHPTLADLILLFSDQDNQSFNKLPNEAKMNRLLKINQDIEDELPLFFEKTLFNELPKNLLDSDTVVYYEKRNGSVCRLRGESWIRTLVVASRAYFSMRSYGRRLELTSILSDTERWEVEVCFRIVLLPSPSKRESHLPSDKLLERLEQRAQWRNFRATFYLSDSGKINAIKLTQLLPPFKDSTALYPLNQLTIKKILAPSLSGRRHLPTPTSHGFGELSLQRNDDISNYGNHNDGVIFWTLGNVKYWFHVVDKIVKPFDIVITSLPDDQVHSGLVGKEQTACICLSNDHPTTCDHTTNYIPPVQTPCQSFSLNSILLEFYMKHSPSIRNNSQITTDKQRSLKMYSTSCGPYIYPAFYSLDNSTKSNHIPTVEQFNLSNYFASFPSPSDMSSVFYLYKLYI</sequence>
<dbReference type="CTD" id="24590219"/>
<accession>A0A094ZK43</accession>
<reference evidence="2" key="1">
    <citation type="journal article" date="2012" name="Nat. Genet.">
        <title>Whole-genome sequence of Schistosoma haematobium.</title>
        <authorList>
            <person name="Young N.D."/>
            <person name="Jex A.R."/>
            <person name="Li B."/>
            <person name="Liu S."/>
            <person name="Yang L."/>
            <person name="Xiong Z."/>
            <person name="Li Y."/>
            <person name="Cantacessi C."/>
            <person name="Hall R.S."/>
            <person name="Xu X."/>
            <person name="Chen F."/>
            <person name="Wu X."/>
            <person name="Zerlotini A."/>
            <person name="Oliveira G."/>
            <person name="Hofmann A."/>
            <person name="Zhang G."/>
            <person name="Fang X."/>
            <person name="Kang Y."/>
            <person name="Campbell B.E."/>
            <person name="Loukas A."/>
            <person name="Ranganathan S."/>
            <person name="Rollinson D."/>
            <person name="Rinaldi G."/>
            <person name="Brindley P.J."/>
            <person name="Yang H."/>
            <person name="Wang J."/>
            <person name="Wang J."/>
            <person name="Gasser R.B."/>
        </authorList>
    </citation>
    <scope>NUCLEOTIDE SEQUENCE [LARGE SCALE GENOMIC DNA]</scope>
</reference>
<dbReference type="Proteomes" id="UP000471633">
    <property type="component" value="Unassembled WGS sequence"/>
</dbReference>
<evidence type="ECO:0000313" key="2">
    <source>
        <dbReference type="EMBL" id="KGB34337.1"/>
    </source>
</evidence>
<dbReference type="EMBL" id="KL250603">
    <property type="protein sequence ID" value="KGB34337.1"/>
    <property type="molecule type" value="Genomic_DNA"/>
</dbReference>
<keyword evidence="3" id="KW-1185">Reference proteome</keyword>
<proteinExistence type="predicted"/>
<dbReference type="AlphaFoldDB" id="A0A094ZK43"/>
<protein>
    <submittedName>
        <fullName evidence="2">Uncharacterized protein</fullName>
    </submittedName>
</protein>
<dbReference type="RefSeq" id="XP_012794107.1">
    <property type="nucleotide sequence ID" value="XM_012938653.3"/>
</dbReference>
<dbReference type="KEGG" id="shx:MS3_00006718"/>
<evidence type="ECO:0000313" key="1">
    <source>
        <dbReference type="EMBL" id="KAH9585483.1"/>
    </source>
</evidence>